<evidence type="ECO:0000256" key="7">
    <source>
        <dbReference type="ARBA" id="ARBA00023002"/>
    </source>
</evidence>
<dbReference type="EC" id="1.3.3.4" evidence="4 11"/>
<keyword evidence="9 11" id="KW-0627">Porphyrin biosynthesis</keyword>
<dbReference type="InParanoid" id="B3S8P8"/>
<dbReference type="OrthoDB" id="419752at2759"/>
<organism evidence="13 14">
    <name type="scientific">Trichoplax adhaerens</name>
    <name type="common">Trichoplax reptans</name>
    <dbReference type="NCBI Taxonomy" id="10228"/>
    <lineage>
        <taxon>Eukaryota</taxon>
        <taxon>Metazoa</taxon>
        <taxon>Placozoa</taxon>
        <taxon>Uniplacotomia</taxon>
        <taxon>Trichoplacea</taxon>
        <taxon>Trichoplacidae</taxon>
        <taxon>Trichoplax</taxon>
    </lineage>
</organism>
<dbReference type="GeneID" id="6757780"/>
<dbReference type="CTD" id="6757780"/>
<dbReference type="Proteomes" id="UP000009022">
    <property type="component" value="Unassembled WGS sequence"/>
</dbReference>
<keyword evidence="14" id="KW-1185">Reference proteome</keyword>
<gene>
    <name evidence="13" type="ORF">TRIADDRAFT_31028</name>
</gene>
<comment type="catalytic activity">
    <reaction evidence="10 11">
        <text>protoporphyrinogen IX + 3 O2 = protoporphyrin IX + 3 H2O2</text>
        <dbReference type="Rhea" id="RHEA:25576"/>
        <dbReference type="ChEBI" id="CHEBI:15379"/>
        <dbReference type="ChEBI" id="CHEBI:16240"/>
        <dbReference type="ChEBI" id="CHEBI:57306"/>
        <dbReference type="ChEBI" id="CHEBI:57307"/>
        <dbReference type="EC" id="1.3.3.4"/>
    </reaction>
</comment>
<dbReference type="GO" id="GO:0005743">
    <property type="term" value="C:mitochondrial inner membrane"/>
    <property type="evidence" value="ECO:0000318"/>
    <property type="project" value="GO_Central"/>
</dbReference>
<dbReference type="GO" id="GO:0004729">
    <property type="term" value="F:oxygen-dependent protoporphyrinogen oxidase activity"/>
    <property type="evidence" value="ECO:0000318"/>
    <property type="project" value="GO_Central"/>
</dbReference>
<evidence type="ECO:0000256" key="4">
    <source>
        <dbReference type="ARBA" id="ARBA00012867"/>
    </source>
</evidence>
<dbReference type="Gene3D" id="3.50.50.60">
    <property type="entry name" value="FAD/NAD(P)-binding domain"/>
    <property type="match status" value="1"/>
</dbReference>
<dbReference type="InterPro" id="IPR002937">
    <property type="entry name" value="Amino_oxidase"/>
</dbReference>
<dbReference type="InterPro" id="IPR036188">
    <property type="entry name" value="FAD/NAD-bd_sf"/>
</dbReference>
<evidence type="ECO:0000256" key="9">
    <source>
        <dbReference type="ARBA" id="ARBA00023244"/>
    </source>
</evidence>
<dbReference type="eggNOG" id="KOG1276">
    <property type="taxonomic scope" value="Eukaryota"/>
</dbReference>
<keyword evidence="5 11" id="KW-0285">Flavoprotein</keyword>
<dbReference type="PANTHER" id="PTHR42923:SF3">
    <property type="entry name" value="PROTOPORPHYRINOGEN OXIDASE"/>
    <property type="match status" value="1"/>
</dbReference>
<proteinExistence type="inferred from homology"/>
<evidence type="ECO:0000256" key="6">
    <source>
        <dbReference type="ARBA" id="ARBA00022827"/>
    </source>
</evidence>
<evidence type="ECO:0000313" key="14">
    <source>
        <dbReference type="Proteomes" id="UP000009022"/>
    </source>
</evidence>
<dbReference type="STRING" id="10228.B3S8P8"/>
<evidence type="ECO:0000313" key="13">
    <source>
        <dbReference type="EMBL" id="EDV20923.1"/>
    </source>
</evidence>
<evidence type="ECO:0000256" key="8">
    <source>
        <dbReference type="ARBA" id="ARBA00023133"/>
    </source>
</evidence>
<dbReference type="GO" id="GO:0006782">
    <property type="term" value="P:protoporphyrinogen IX biosynthetic process"/>
    <property type="evidence" value="ECO:0007669"/>
    <property type="project" value="UniProtKB-UniRule"/>
</dbReference>
<keyword evidence="6 11" id="KW-0274">FAD</keyword>
<evidence type="ECO:0000256" key="11">
    <source>
        <dbReference type="RuleBase" id="RU367069"/>
    </source>
</evidence>
<keyword evidence="7 11" id="KW-0560">Oxidoreductase</keyword>
<comment type="similarity">
    <text evidence="3 11">Belongs to the protoporphyrinogen/coproporphyrinogen oxidase family. Protoporphyrinogen oxidase subfamily.</text>
</comment>
<dbReference type="RefSeq" id="XP_002116567.1">
    <property type="nucleotide sequence ID" value="XM_002116531.1"/>
</dbReference>
<dbReference type="InterPro" id="IPR004572">
    <property type="entry name" value="Protoporphyrinogen_oxidase"/>
</dbReference>
<evidence type="ECO:0000259" key="12">
    <source>
        <dbReference type="Pfam" id="PF01593"/>
    </source>
</evidence>
<keyword evidence="8 11" id="KW-0350">Heme biosynthesis</keyword>
<comment type="cofactor">
    <cofactor evidence="11">
        <name>FAD</name>
        <dbReference type="ChEBI" id="CHEBI:57692"/>
    </cofactor>
    <text evidence="11">Binds 1 FAD per subunit.</text>
</comment>
<dbReference type="PANTHER" id="PTHR42923">
    <property type="entry name" value="PROTOPORPHYRINOGEN OXIDASE"/>
    <property type="match status" value="1"/>
</dbReference>
<name>B3S8P8_TRIAD</name>
<comment type="subcellular location">
    <subcellularLocation>
        <location evidence="11">Mitochondrion inner membrane</location>
    </subcellularLocation>
</comment>
<dbReference type="KEGG" id="tad:TRIADDRAFT_31028"/>
<dbReference type="PhylomeDB" id="B3S8P8"/>
<evidence type="ECO:0000256" key="5">
    <source>
        <dbReference type="ARBA" id="ARBA00022630"/>
    </source>
</evidence>
<comment type="function">
    <text evidence="1 11">Catalyzes the 6-electron oxidation of protoporphyrinogen-IX to form protoporphyrin-IX.</text>
</comment>
<dbReference type="NCBIfam" id="TIGR00562">
    <property type="entry name" value="proto_IX_ox"/>
    <property type="match status" value="1"/>
</dbReference>
<dbReference type="FunCoup" id="B3S8P8">
    <property type="interactions" value="1368"/>
</dbReference>
<dbReference type="SUPFAM" id="SSF51905">
    <property type="entry name" value="FAD/NAD(P)-binding domain"/>
    <property type="match status" value="1"/>
</dbReference>
<sequence>MAASKSVAIVGGGISGLAAAFRLARRTSPTSYKVTIFESTDRAGGWIQSTVTDEGNVLEGGPRSVRPAGLSGRAALNLVYELGLQNSIIAVNSKHQAVSNRYIYVYNKLHKLPSGLMSMLKPISPFSKSLMYMILRDWWMHYGTKPSLKDSDESVYQFFQRRFSTEMADFLADPFCRGTSAGDARKLSMKACFPQVVNYEEQYGSILAGALLDKAIPISEADCPLVYQAKKERWRMWTLQNGMETLVNELFKQLTKCGVNIQLNTKCQQMSFLSDGKVMINSSEGLQDFDHVICALPAKNLGAILSSQHPTLSSKLSKIESITVAVVNLIYDEAIPAVNGFGHLVPSIESPGILGIIYDSCGFPQLDSKTKSSTRFSVLMGGAWFSQIHKENATDDYYIQMAVNAVRNQLGVKLEPSTVKLSMQRDCIPQYTIGHLPLVRQIFDYIAMHSLPMSLVGASYQGIGLADCIRNANLAADRI</sequence>
<protein>
    <recommendedName>
        <fullName evidence="4 11">Protoporphyrinogen oxidase</fullName>
        <ecNumber evidence="4 11">1.3.3.4</ecNumber>
    </recommendedName>
</protein>
<reference evidence="13 14" key="1">
    <citation type="journal article" date="2008" name="Nature">
        <title>The Trichoplax genome and the nature of placozoans.</title>
        <authorList>
            <person name="Srivastava M."/>
            <person name="Begovic E."/>
            <person name="Chapman J."/>
            <person name="Putnam N.H."/>
            <person name="Hellsten U."/>
            <person name="Kawashima T."/>
            <person name="Kuo A."/>
            <person name="Mitros T."/>
            <person name="Salamov A."/>
            <person name="Carpenter M.L."/>
            <person name="Signorovitch A.Y."/>
            <person name="Moreno M.A."/>
            <person name="Kamm K."/>
            <person name="Grimwood J."/>
            <person name="Schmutz J."/>
            <person name="Shapiro H."/>
            <person name="Grigoriev I.V."/>
            <person name="Buss L.W."/>
            <person name="Schierwater B."/>
            <person name="Dellaporta S.L."/>
            <person name="Rokhsar D.S."/>
        </authorList>
    </citation>
    <scope>NUCLEOTIDE SEQUENCE [LARGE SCALE GENOMIC DNA]</scope>
    <source>
        <strain evidence="13 14">Grell-BS-1999</strain>
    </source>
</reference>
<evidence type="ECO:0000256" key="1">
    <source>
        <dbReference type="ARBA" id="ARBA00002600"/>
    </source>
</evidence>
<dbReference type="Pfam" id="PF01593">
    <property type="entry name" value="Amino_oxidase"/>
    <property type="match status" value="1"/>
</dbReference>
<dbReference type="OMA" id="WFDQWFG"/>
<dbReference type="InterPro" id="IPR050464">
    <property type="entry name" value="Zeta_carotene_desat/Oxidored"/>
</dbReference>
<dbReference type="AlphaFoldDB" id="B3S8P8"/>
<evidence type="ECO:0000256" key="3">
    <source>
        <dbReference type="ARBA" id="ARBA00010551"/>
    </source>
</evidence>
<accession>B3S8P8</accession>
<evidence type="ECO:0000256" key="2">
    <source>
        <dbReference type="ARBA" id="ARBA00005073"/>
    </source>
</evidence>
<feature type="domain" description="Amine oxidase" evidence="12">
    <location>
        <begin position="14"/>
        <end position="479"/>
    </location>
</feature>
<evidence type="ECO:0000256" key="10">
    <source>
        <dbReference type="ARBA" id="ARBA00047554"/>
    </source>
</evidence>
<dbReference type="SUPFAM" id="SSF54373">
    <property type="entry name" value="FAD-linked reductases, C-terminal domain"/>
    <property type="match status" value="1"/>
</dbReference>
<dbReference type="GO" id="GO:0006783">
    <property type="term" value="P:heme biosynthetic process"/>
    <property type="evidence" value="ECO:0000318"/>
    <property type="project" value="GO_Central"/>
</dbReference>
<dbReference type="EMBL" id="DS985256">
    <property type="protein sequence ID" value="EDV20923.1"/>
    <property type="molecule type" value="Genomic_DNA"/>
</dbReference>
<dbReference type="HOGENOM" id="CLU_009629_2_1_1"/>
<comment type="pathway">
    <text evidence="2 11">Porphyrin-containing compound metabolism; protoporphyrin-IX biosynthesis; protoporphyrin-IX from protoporphyrinogen-IX: step 1/1.</text>
</comment>
<dbReference type="UniPathway" id="UPA00251">
    <property type="reaction ID" value="UER00324"/>
</dbReference>